<dbReference type="OrthoDB" id="1659909at2759"/>
<dbReference type="InterPro" id="IPR058594">
    <property type="entry name" value="PB1-like_dom_pln"/>
</dbReference>
<dbReference type="PANTHER" id="PTHR31973">
    <property type="entry name" value="POLYPROTEIN, PUTATIVE-RELATED"/>
    <property type="match status" value="1"/>
</dbReference>
<reference evidence="3" key="1">
    <citation type="submission" date="2019-11" db="EMBL/GenBank/DDBJ databases">
        <authorList>
            <person name="Liu Y."/>
            <person name="Hou J."/>
            <person name="Li T.-Q."/>
            <person name="Guan C.-H."/>
            <person name="Wu X."/>
            <person name="Wu H.-Z."/>
            <person name="Ling F."/>
            <person name="Zhang R."/>
            <person name="Shi X.-G."/>
            <person name="Ren J.-P."/>
            <person name="Chen E.-F."/>
            <person name="Sun J.-M."/>
        </authorList>
    </citation>
    <scope>NUCLEOTIDE SEQUENCE</scope>
    <source>
        <strain evidence="3">Adult_tree_wgs_1</strain>
        <tissue evidence="3">Leaves</tissue>
    </source>
</reference>
<sequence>MTDQGFVFEVHNGAKVDFVRDVDKDLISYFEMVHMIKDLGYSEKCNIYHKLPDCDLDGGLRDIKTDGDVMDMFAIHNDKKTISIYVVNPVVEEGQDGDELESGHISTKLESETFMGHSELVTLREGEWNGSGNGCNYSYGEGTSHGKGKEVEFDDMDNPNNSLDEEGKVEFTEFFEDRDMERPDLELGMIFANATLFRAALRKHTIQNGTEFTFVKNDGDRVTAVCSNGCGWRVHASYFQDTKSFQIKSLVNHPCSCPRQYRLRHANSAWLARTYMDRLIDDPNWKVSALRKAAKREHMVEMQMMSTTYGNELPRPNPTAASVTISFLTSCSYVILLEIVLKCDLKQFHWWQLLKLHYYYGSVRIHMAQVAVAIVIADGGSISCCSLLQIAPF</sequence>
<dbReference type="AlphaFoldDB" id="A0A834HHB4"/>
<accession>A0A834HHB4</accession>
<proteinExistence type="predicted"/>
<gene>
    <name evidence="3" type="ORF">RHSIM_Rhsim01G0142000</name>
</gene>
<evidence type="ECO:0000313" key="3">
    <source>
        <dbReference type="EMBL" id="KAF7153228.1"/>
    </source>
</evidence>
<comment type="caution">
    <text evidence="3">The sequence shown here is derived from an EMBL/GenBank/DDBJ whole genome shotgun (WGS) entry which is preliminary data.</text>
</comment>
<keyword evidence="4" id="KW-1185">Reference proteome</keyword>
<dbReference type="Proteomes" id="UP000626092">
    <property type="component" value="Unassembled WGS sequence"/>
</dbReference>
<feature type="domain" description="PB1-like" evidence="2">
    <location>
        <begin position="13"/>
        <end position="87"/>
    </location>
</feature>
<evidence type="ECO:0000259" key="1">
    <source>
        <dbReference type="Pfam" id="PF03108"/>
    </source>
</evidence>
<feature type="domain" description="Transposase MuDR plant" evidence="1">
    <location>
        <begin position="186"/>
        <end position="247"/>
    </location>
</feature>
<dbReference type="InterPro" id="IPR004332">
    <property type="entry name" value="Transposase_MuDR"/>
</dbReference>
<dbReference type="Pfam" id="PF26130">
    <property type="entry name" value="PB1-like"/>
    <property type="match status" value="1"/>
</dbReference>
<evidence type="ECO:0008006" key="5">
    <source>
        <dbReference type="Google" id="ProtNLM"/>
    </source>
</evidence>
<dbReference type="EMBL" id="WJXA01000001">
    <property type="protein sequence ID" value="KAF7153228.1"/>
    <property type="molecule type" value="Genomic_DNA"/>
</dbReference>
<dbReference type="PANTHER" id="PTHR31973:SF187">
    <property type="entry name" value="MUTATOR TRANSPOSASE MUDRA PROTEIN"/>
    <property type="match status" value="1"/>
</dbReference>
<protein>
    <recommendedName>
        <fullName evidence="5">Transposase MuDR plant domain-containing protein</fullName>
    </recommendedName>
</protein>
<dbReference type="Pfam" id="PF03108">
    <property type="entry name" value="DBD_Tnp_Mut"/>
    <property type="match status" value="1"/>
</dbReference>
<evidence type="ECO:0000313" key="4">
    <source>
        <dbReference type="Proteomes" id="UP000626092"/>
    </source>
</evidence>
<name>A0A834HHB4_RHOSS</name>
<evidence type="ECO:0000259" key="2">
    <source>
        <dbReference type="Pfam" id="PF26130"/>
    </source>
</evidence>
<organism evidence="3 4">
    <name type="scientific">Rhododendron simsii</name>
    <name type="common">Sims's rhododendron</name>
    <dbReference type="NCBI Taxonomy" id="118357"/>
    <lineage>
        <taxon>Eukaryota</taxon>
        <taxon>Viridiplantae</taxon>
        <taxon>Streptophyta</taxon>
        <taxon>Embryophyta</taxon>
        <taxon>Tracheophyta</taxon>
        <taxon>Spermatophyta</taxon>
        <taxon>Magnoliopsida</taxon>
        <taxon>eudicotyledons</taxon>
        <taxon>Gunneridae</taxon>
        <taxon>Pentapetalae</taxon>
        <taxon>asterids</taxon>
        <taxon>Ericales</taxon>
        <taxon>Ericaceae</taxon>
        <taxon>Ericoideae</taxon>
        <taxon>Rhodoreae</taxon>
        <taxon>Rhododendron</taxon>
    </lineage>
</organism>